<dbReference type="EMBL" id="ASHM01060059">
    <property type="protein sequence ID" value="PNX89515.1"/>
    <property type="molecule type" value="Genomic_DNA"/>
</dbReference>
<accession>A0A2K3MFD7</accession>
<protein>
    <submittedName>
        <fullName evidence="1">Uncharacterized protein</fullName>
    </submittedName>
</protein>
<dbReference type="AlphaFoldDB" id="A0A2K3MFD7"/>
<name>A0A2K3MFD7_TRIPR</name>
<sequence>MKDNTCGMPICPNTSGGLLAVSEAQDLVHQAQSAGLAGSAGLDSRHRQAQCRQAHRRGRLELEHTHSFAKTVLIKMKLFLMSFGERRL</sequence>
<reference evidence="1 2" key="2">
    <citation type="journal article" date="2017" name="Front. Plant Sci.">
        <title>Gene Classification and Mining of Molecular Markers Useful in Red Clover (Trifolium pratense) Breeding.</title>
        <authorList>
            <person name="Istvanek J."/>
            <person name="Dluhosova J."/>
            <person name="Dluhos P."/>
            <person name="Patkova L."/>
            <person name="Nedelnik J."/>
            <person name="Repkova J."/>
        </authorList>
    </citation>
    <scope>NUCLEOTIDE SEQUENCE [LARGE SCALE GENOMIC DNA]</scope>
    <source>
        <strain evidence="2">cv. Tatra</strain>
        <tissue evidence="1">Young leaves</tissue>
    </source>
</reference>
<organism evidence="1 2">
    <name type="scientific">Trifolium pratense</name>
    <name type="common">Red clover</name>
    <dbReference type="NCBI Taxonomy" id="57577"/>
    <lineage>
        <taxon>Eukaryota</taxon>
        <taxon>Viridiplantae</taxon>
        <taxon>Streptophyta</taxon>
        <taxon>Embryophyta</taxon>
        <taxon>Tracheophyta</taxon>
        <taxon>Spermatophyta</taxon>
        <taxon>Magnoliopsida</taxon>
        <taxon>eudicotyledons</taxon>
        <taxon>Gunneridae</taxon>
        <taxon>Pentapetalae</taxon>
        <taxon>rosids</taxon>
        <taxon>fabids</taxon>
        <taxon>Fabales</taxon>
        <taxon>Fabaceae</taxon>
        <taxon>Papilionoideae</taxon>
        <taxon>50 kb inversion clade</taxon>
        <taxon>NPAAA clade</taxon>
        <taxon>Hologalegina</taxon>
        <taxon>IRL clade</taxon>
        <taxon>Trifolieae</taxon>
        <taxon>Trifolium</taxon>
    </lineage>
</organism>
<reference evidence="1 2" key="1">
    <citation type="journal article" date="2014" name="Am. J. Bot.">
        <title>Genome assembly and annotation for red clover (Trifolium pratense; Fabaceae).</title>
        <authorList>
            <person name="Istvanek J."/>
            <person name="Jaros M."/>
            <person name="Krenek A."/>
            <person name="Repkova J."/>
        </authorList>
    </citation>
    <scope>NUCLEOTIDE SEQUENCE [LARGE SCALE GENOMIC DNA]</scope>
    <source>
        <strain evidence="2">cv. Tatra</strain>
        <tissue evidence="1">Young leaves</tissue>
    </source>
</reference>
<evidence type="ECO:0000313" key="1">
    <source>
        <dbReference type="EMBL" id="PNX89515.1"/>
    </source>
</evidence>
<proteinExistence type="predicted"/>
<comment type="caution">
    <text evidence="1">The sequence shown here is derived from an EMBL/GenBank/DDBJ whole genome shotgun (WGS) entry which is preliminary data.</text>
</comment>
<gene>
    <name evidence="1" type="ORF">L195_g045635</name>
</gene>
<dbReference type="Proteomes" id="UP000236291">
    <property type="component" value="Unassembled WGS sequence"/>
</dbReference>
<evidence type="ECO:0000313" key="2">
    <source>
        <dbReference type="Proteomes" id="UP000236291"/>
    </source>
</evidence>